<dbReference type="Pfam" id="PF01656">
    <property type="entry name" value="CbiA"/>
    <property type="match status" value="1"/>
</dbReference>
<evidence type="ECO:0000259" key="4">
    <source>
        <dbReference type="Pfam" id="PF01656"/>
    </source>
</evidence>
<dbReference type="AlphaFoldDB" id="J3JHM2"/>
<evidence type="ECO:0000313" key="6">
    <source>
        <dbReference type="Proteomes" id="UP000007813"/>
    </source>
</evidence>
<dbReference type="SUPFAM" id="SSF52540">
    <property type="entry name" value="P-loop containing nucleoside triphosphate hydrolases"/>
    <property type="match status" value="1"/>
</dbReference>
<dbReference type="eggNOG" id="arCOG06259">
    <property type="taxonomic scope" value="Archaea"/>
</dbReference>
<organism evidence="5 6">
    <name type="scientific">Halogranum salarium B-1</name>
    <dbReference type="NCBI Taxonomy" id="1210908"/>
    <lineage>
        <taxon>Archaea</taxon>
        <taxon>Methanobacteriati</taxon>
        <taxon>Methanobacteriota</taxon>
        <taxon>Stenosarchaea group</taxon>
        <taxon>Halobacteria</taxon>
        <taxon>Halobacteriales</taxon>
        <taxon>Haloferacaceae</taxon>
    </lineage>
</organism>
<evidence type="ECO:0000256" key="3">
    <source>
        <dbReference type="SAM" id="MobiDB-lite"/>
    </source>
</evidence>
<dbReference type="GO" id="GO:0016887">
    <property type="term" value="F:ATP hydrolysis activity"/>
    <property type="evidence" value="ECO:0007669"/>
    <property type="project" value="TreeGrafter"/>
</dbReference>
<dbReference type="GO" id="GO:0005829">
    <property type="term" value="C:cytosol"/>
    <property type="evidence" value="ECO:0007669"/>
    <property type="project" value="TreeGrafter"/>
</dbReference>
<dbReference type="PANTHER" id="PTHR43384:SF6">
    <property type="entry name" value="SEPTUM SITE-DETERMINING PROTEIN MIND HOMOLOG, CHLOROPLASTIC"/>
    <property type="match status" value="1"/>
</dbReference>
<dbReference type="GO" id="GO:0005524">
    <property type="term" value="F:ATP binding"/>
    <property type="evidence" value="ECO:0007669"/>
    <property type="project" value="UniProtKB-KW"/>
</dbReference>
<comment type="caution">
    <text evidence="5">The sequence shown here is derived from an EMBL/GenBank/DDBJ whole genome shotgun (WGS) entry which is preliminary data.</text>
</comment>
<keyword evidence="1" id="KW-0547">Nucleotide-binding</keyword>
<proteinExistence type="predicted"/>
<dbReference type="InterPro" id="IPR050625">
    <property type="entry name" value="ParA/MinD_ATPase"/>
</dbReference>
<feature type="domain" description="CobQ/CobB/MinD/ParA nucleotide binding" evidence="4">
    <location>
        <begin position="16"/>
        <end position="187"/>
    </location>
</feature>
<evidence type="ECO:0000313" key="5">
    <source>
        <dbReference type="EMBL" id="EJN61101.1"/>
    </source>
</evidence>
<sequence length="234" mass="24193">MREEFKSEAATIDGMLAIAGGKGGSGKTTTTLGLAAAFDGPTLVVDADCDMPNLHALAGVDRTPTLAAVDDETEPACVAHDHPDESHVSVLPAPTRSDAEATATTRDDEMRRVLGRLQCERGGVRTLVDCPAGASVDAVAPLRVADGVLVVSPLCAAALRDAAKTAAMARTLGTPVVGAVLTRTRLRPPGVADLLDCPVVASIPEVRPPVLEDRVVRTAYARLASTLTAEEDLL</sequence>
<dbReference type="Gene3D" id="3.40.50.300">
    <property type="entry name" value="P-loop containing nucleotide triphosphate hydrolases"/>
    <property type="match status" value="1"/>
</dbReference>
<reference evidence="5 6" key="1">
    <citation type="journal article" date="2012" name="J. Bacteriol.">
        <title>Draft Genome Sequence of the Extremely Halophilic Archaeon Halogranum salarium B-1T.</title>
        <authorList>
            <person name="Kim K.K."/>
            <person name="Lee K.C."/>
            <person name="Lee J.S."/>
        </authorList>
    </citation>
    <scope>NUCLEOTIDE SEQUENCE [LARGE SCALE GENOMIC DNA]</scope>
    <source>
        <strain evidence="5 6">B-1</strain>
    </source>
</reference>
<dbReference type="GO" id="GO:0051782">
    <property type="term" value="P:negative regulation of cell division"/>
    <property type="evidence" value="ECO:0007669"/>
    <property type="project" value="TreeGrafter"/>
</dbReference>
<keyword evidence="2" id="KW-0067">ATP-binding</keyword>
<evidence type="ECO:0000256" key="1">
    <source>
        <dbReference type="ARBA" id="ARBA00022741"/>
    </source>
</evidence>
<dbReference type="InterPro" id="IPR002586">
    <property type="entry name" value="CobQ/CobB/MinD/ParA_Nub-bd_dom"/>
</dbReference>
<dbReference type="GO" id="GO:0009898">
    <property type="term" value="C:cytoplasmic side of plasma membrane"/>
    <property type="evidence" value="ECO:0007669"/>
    <property type="project" value="TreeGrafter"/>
</dbReference>
<dbReference type="Proteomes" id="UP000007813">
    <property type="component" value="Unassembled WGS sequence"/>
</dbReference>
<dbReference type="InterPro" id="IPR027417">
    <property type="entry name" value="P-loop_NTPase"/>
</dbReference>
<dbReference type="EMBL" id="ALJD01000002">
    <property type="protein sequence ID" value="EJN61101.1"/>
    <property type="molecule type" value="Genomic_DNA"/>
</dbReference>
<feature type="region of interest" description="Disordered" evidence="3">
    <location>
        <begin position="77"/>
        <end position="106"/>
    </location>
</feature>
<name>J3JHM2_9EURY</name>
<protein>
    <recommendedName>
        <fullName evidence="4">CobQ/CobB/MinD/ParA nucleotide binding domain-containing protein</fullName>
    </recommendedName>
</protein>
<evidence type="ECO:0000256" key="2">
    <source>
        <dbReference type="ARBA" id="ARBA00022840"/>
    </source>
</evidence>
<dbReference type="PANTHER" id="PTHR43384">
    <property type="entry name" value="SEPTUM SITE-DETERMINING PROTEIN MIND HOMOLOG, CHLOROPLASTIC-RELATED"/>
    <property type="match status" value="1"/>
</dbReference>
<dbReference type="PATRIC" id="fig|1210908.3.peg.136"/>
<accession>J3JHM2</accession>
<gene>
    <name evidence="5" type="ORF">HSB1_01420</name>
</gene>